<dbReference type="InterPro" id="IPR001173">
    <property type="entry name" value="Glyco_trans_2-like"/>
</dbReference>
<name>A0ABU0J8B0_9HYPH</name>
<dbReference type="PANTHER" id="PTHR43646">
    <property type="entry name" value="GLYCOSYLTRANSFERASE"/>
    <property type="match status" value="1"/>
</dbReference>
<dbReference type="InterPro" id="IPR029044">
    <property type="entry name" value="Nucleotide-diphossugar_trans"/>
</dbReference>
<protein>
    <submittedName>
        <fullName evidence="7">Glycosyltransferase involved in cell wall biosynthesis</fullName>
    </submittedName>
</protein>
<accession>A0ABU0J8B0</accession>
<feature type="domain" description="Glycosyltransferase 2-like" evidence="6">
    <location>
        <begin position="3"/>
        <end position="70"/>
    </location>
</feature>
<evidence type="ECO:0000256" key="2">
    <source>
        <dbReference type="ARBA" id="ARBA00022475"/>
    </source>
</evidence>
<dbReference type="PANTHER" id="PTHR43646:SF2">
    <property type="entry name" value="GLYCOSYLTRANSFERASE 2-LIKE DOMAIN-CONTAINING PROTEIN"/>
    <property type="match status" value="1"/>
</dbReference>
<dbReference type="Proteomes" id="UP001242480">
    <property type="component" value="Unassembled WGS sequence"/>
</dbReference>
<proteinExistence type="predicted"/>
<reference evidence="7 8" key="1">
    <citation type="submission" date="2023-07" db="EMBL/GenBank/DDBJ databases">
        <title>Genomic Encyclopedia of Type Strains, Phase IV (KMG-IV): sequencing the most valuable type-strain genomes for metagenomic binning, comparative biology and taxonomic classification.</title>
        <authorList>
            <person name="Goeker M."/>
        </authorList>
    </citation>
    <scope>NUCLEOTIDE SEQUENCE [LARGE SCALE GENOMIC DNA]</scope>
    <source>
        <strain evidence="7 8">DSM 19619</strain>
    </source>
</reference>
<keyword evidence="5" id="KW-0472">Membrane</keyword>
<dbReference type="RefSeq" id="WP_307274547.1">
    <property type="nucleotide sequence ID" value="NZ_JAUSVX010000006.1"/>
</dbReference>
<dbReference type="Pfam" id="PF00535">
    <property type="entry name" value="Glycos_transf_2"/>
    <property type="match status" value="1"/>
</dbReference>
<keyword evidence="4" id="KW-0808">Transferase</keyword>
<comment type="caution">
    <text evidence="7">The sequence shown here is derived from an EMBL/GenBank/DDBJ whole genome shotgun (WGS) entry which is preliminary data.</text>
</comment>
<keyword evidence="8" id="KW-1185">Reference proteome</keyword>
<evidence type="ECO:0000313" key="8">
    <source>
        <dbReference type="Proteomes" id="UP001242480"/>
    </source>
</evidence>
<evidence type="ECO:0000259" key="6">
    <source>
        <dbReference type="Pfam" id="PF00535"/>
    </source>
</evidence>
<organism evidence="7 8">
    <name type="scientific">Labrys wisconsinensis</name>
    <dbReference type="NCBI Taxonomy" id="425677"/>
    <lineage>
        <taxon>Bacteria</taxon>
        <taxon>Pseudomonadati</taxon>
        <taxon>Pseudomonadota</taxon>
        <taxon>Alphaproteobacteria</taxon>
        <taxon>Hyphomicrobiales</taxon>
        <taxon>Xanthobacteraceae</taxon>
        <taxon>Labrys</taxon>
    </lineage>
</organism>
<comment type="subcellular location">
    <subcellularLocation>
        <location evidence="1">Cell membrane</location>
    </subcellularLocation>
</comment>
<sequence>MISVVIATRNDEEALAVTLAALVPAAAEGFVREVVVADAGSADGTRLIADALGCTVVEGGREQGLRAARAEWVLVVRPGVRLEADWFLEAALFIERVRRAGPGLRAASFRHAVDDFGWRARLSELAVAMLSRFRASGNILAHRDALAAGRRLRMSWLRSRAFVGGLTRS</sequence>
<keyword evidence="3" id="KW-0328">Glycosyltransferase</keyword>
<evidence type="ECO:0000256" key="1">
    <source>
        <dbReference type="ARBA" id="ARBA00004236"/>
    </source>
</evidence>
<dbReference type="Gene3D" id="3.90.550.10">
    <property type="entry name" value="Spore Coat Polysaccharide Biosynthesis Protein SpsA, Chain A"/>
    <property type="match status" value="1"/>
</dbReference>
<evidence type="ECO:0000256" key="4">
    <source>
        <dbReference type="ARBA" id="ARBA00022679"/>
    </source>
</evidence>
<evidence type="ECO:0000313" key="7">
    <source>
        <dbReference type="EMBL" id="MDQ0470512.1"/>
    </source>
</evidence>
<gene>
    <name evidence="7" type="ORF">QO011_003531</name>
</gene>
<dbReference type="SUPFAM" id="SSF53448">
    <property type="entry name" value="Nucleotide-diphospho-sugar transferases"/>
    <property type="match status" value="1"/>
</dbReference>
<evidence type="ECO:0000256" key="3">
    <source>
        <dbReference type="ARBA" id="ARBA00022676"/>
    </source>
</evidence>
<keyword evidence="2" id="KW-1003">Cell membrane</keyword>
<dbReference type="EMBL" id="JAUSVX010000006">
    <property type="protein sequence ID" value="MDQ0470512.1"/>
    <property type="molecule type" value="Genomic_DNA"/>
</dbReference>
<evidence type="ECO:0000256" key="5">
    <source>
        <dbReference type="ARBA" id="ARBA00023136"/>
    </source>
</evidence>